<dbReference type="Proteomes" id="UP001652409">
    <property type="component" value="Unassembled WGS sequence"/>
</dbReference>
<keyword evidence="1" id="KW-1133">Transmembrane helix</keyword>
<reference evidence="2 3" key="1">
    <citation type="journal article" date="2021" name="ISME Commun">
        <title>Automated analysis of genomic sequences facilitates high-throughput and comprehensive description of bacteria.</title>
        <authorList>
            <person name="Hitch T.C.A."/>
        </authorList>
    </citation>
    <scope>NUCLEOTIDE SEQUENCE [LARGE SCALE GENOMIC DNA]</scope>
    <source>
        <strain evidence="2 3">Sanger_23</strain>
    </source>
</reference>
<gene>
    <name evidence="2" type="ORF">OCV61_08095</name>
</gene>
<name>A0ABT2TVA6_9FIRM</name>
<proteinExistence type="predicted"/>
<dbReference type="RefSeq" id="WP_158421404.1">
    <property type="nucleotide sequence ID" value="NZ_JAOQJL010000013.1"/>
</dbReference>
<feature type="transmembrane region" description="Helical" evidence="1">
    <location>
        <begin position="12"/>
        <end position="31"/>
    </location>
</feature>
<dbReference type="Gene3D" id="2.170.120.40">
    <property type="entry name" value="YbbR-like domain"/>
    <property type="match status" value="2"/>
</dbReference>
<dbReference type="PANTHER" id="PTHR37804:SF1">
    <property type="entry name" value="CDAA REGULATORY PROTEIN CDAR"/>
    <property type="match status" value="1"/>
</dbReference>
<organism evidence="2 3">
    <name type="scientific">Blautia ammoniilytica</name>
    <dbReference type="NCBI Taxonomy" id="2981782"/>
    <lineage>
        <taxon>Bacteria</taxon>
        <taxon>Bacillati</taxon>
        <taxon>Bacillota</taxon>
        <taxon>Clostridia</taxon>
        <taxon>Lachnospirales</taxon>
        <taxon>Lachnospiraceae</taxon>
        <taxon>Blautia</taxon>
    </lineage>
</organism>
<accession>A0ABT2TVA6</accession>
<evidence type="ECO:0000313" key="2">
    <source>
        <dbReference type="EMBL" id="MCU6765374.1"/>
    </source>
</evidence>
<evidence type="ECO:0000313" key="3">
    <source>
        <dbReference type="Proteomes" id="UP001652409"/>
    </source>
</evidence>
<dbReference type="InterPro" id="IPR012505">
    <property type="entry name" value="YbbR"/>
</dbReference>
<protein>
    <submittedName>
        <fullName evidence="2">CdaR family protein</fullName>
    </submittedName>
</protein>
<dbReference type="Gene3D" id="2.170.120.30">
    <property type="match status" value="2"/>
</dbReference>
<evidence type="ECO:0000256" key="1">
    <source>
        <dbReference type="SAM" id="Phobius"/>
    </source>
</evidence>
<dbReference type="Pfam" id="PF07949">
    <property type="entry name" value="YbbR"/>
    <property type="match status" value="2"/>
</dbReference>
<sequence length="433" mass="46850">MNNNRKLTANIPLKIMSILVGILVWLLVVNVDNPIKTRTIIIPGENVEVINKAYVDSDNKMVMQDDNPDPVRVSVTAERKTLARLTASDISVVADLQQAGNLDTKPVMVPIAASCSGVSADNIKVTPQYLEVRLEEKASQDFLVNANYGTSTPGKGYEVGAQTASPEKVRITGPKSLINKIDKVNATVNVDGKTKDVTEDVNLQIIDKNQDSLTDGKMAYLTIDNPKVTVTTKFWKIRTGVKLRAGYTGEAADGYQVDSVTTVPDTISIAGTDEALEKLRLEDNTLWISGDGVDISGEKGDMEKKVSLKDVLPEDTKLTSGASEDVLVRVSILPVGSRTFSLPANEIEVDNKPSDLQFAFDTDSISVKVKAVDGDIDEFDVSDIKASIDLDGKTEGSYEVPVTVKLPKGYELLEDVTTDVTISEISNVEDNNG</sequence>
<dbReference type="PANTHER" id="PTHR37804">
    <property type="entry name" value="CDAA REGULATORY PROTEIN CDAR"/>
    <property type="match status" value="1"/>
</dbReference>
<dbReference type="EMBL" id="JAOQJL010000013">
    <property type="protein sequence ID" value="MCU6765374.1"/>
    <property type="molecule type" value="Genomic_DNA"/>
</dbReference>
<keyword evidence="3" id="KW-1185">Reference proteome</keyword>
<comment type="caution">
    <text evidence="2">The sequence shown here is derived from an EMBL/GenBank/DDBJ whole genome shotgun (WGS) entry which is preliminary data.</text>
</comment>
<keyword evidence="1" id="KW-0812">Transmembrane</keyword>
<dbReference type="InterPro" id="IPR053154">
    <property type="entry name" value="c-di-AMP_regulator"/>
</dbReference>
<keyword evidence="1" id="KW-0472">Membrane</keyword>